<feature type="transmembrane region" description="Helical" evidence="1">
    <location>
        <begin position="345"/>
        <end position="367"/>
    </location>
</feature>
<dbReference type="Proteomes" id="UP000261324">
    <property type="component" value="Unassembled WGS sequence"/>
</dbReference>
<feature type="transmembrane region" description="Helical" evidence="1">
    <location>
        <begin position="165"/>
        <end position="189"/>
    </location>
</feature>
<feature type="transmembrane region" description="Helical" evidence="1">
    <location>
        <begin position="247"/>
        <end position="271"/>
    </location>
</feature>
<feature type="transmembrane region" description="Helical" evidence="1">
    <location>
        <begin position="96"/>
        <end position="114"/>
    </location>
</feature>
<dbReference type="EMBL" id="QSRA01000017">
    <property type="protein sequence ID" value="RGK80711.1"/>
    <property type="molecule type" value="Genomic_DNA"/>
</dbReference>
<evidence type="ECO:0000313" key="3">
    <source>
        <dbReference type="EMBL" id="RHA67244.1"/>
    </source>
</evidence>
<evidence type="ECO:0000313" key="4">
    <source>
        <dbReference type="Proteomes" id="UP000261324"/>
    </source>
</evidence>
<dbReference type="Pfam" id="PF14897">
    <property type="entry name" value="EpsG"/>
    <property type="match status" value="1"/>
</dbReference>
<feature type="transmembrane region" description="Helical" evidence="1">
    <location>
        <begin position="292"/>
        <end position="310"/>
    </location>
</feature>
<comment type="caution">
    <text evidence="2">The sequence shown here is derived from an EMBL/GenBank/DDBJ whole genome shotgun (WGS) entry which is preliminary data.</text>
</comment>
<keyword evidence="1" id="KW-0472">Membrane</keyword>
<dbReference type="InterPro" id="IPR049458">
    <property type="entry name" value="EpsG-like"/>
</dbReference>
<accession>A0A3E4PL12</accession>
<organism evidence="2 4">
    <name type="scientific">Dorea formicigenerans</name>
    <dbReference type="NCBI Taxonomy" id="39486"/>
    <lineage>
        <taxon>Bacteria</taxon>
        <taxon>Bacillati</taxon>
        <taxon>Bacillota</taxon>
        <taxon>Clostridia</taxon>
        <taxon>Lachnospirales</taxon>
        <taxon>Lachnospiraceae</taxon>
        <taxon>Dorea</taxon>
    </lineage>
</organism>
<dbReference type="RefSeq" id="WP_117660440.1">
    <property type="nucleotide sequence ID" value="NZ_QSFS01000015.1"/>
</dbReference>
<feature type="transmembrane region" description="Helical" evidence="1">
    <location>
        <begin position="201"/>
        <end position="227"/>
    </location>
</feature>
<name>A0A3E4PL12_9FIRM</name>
<evidence type="ECO:0000313" key="5">
    <source>
        <dbReference type="Proteomes" id="UP000285642"/>
    </source>
</evidence>
<feature type="transmembrane region" description="Helical" evidence="1">
    <location>
        <begin position="126"/>
        <end position="153"/>
    </location>
</feature>
<keyword evidence="1" id="KW-0812">Transmembrane</keyword>
<feature type="transmembrane region" description="Helical" evidence="1">
    <location>
        <begin position="29"/>
        <end position="47"/>
    </location>
</feature>
<dbReference type="Proteomes" id="UP000285642">
    <property type="component" value="Unassembled WGS sequence"/>
</dbReference>
<reference evidence="4 5" key="1">
    <citation type="submission" date="2018-08" db="EMBL/GenBank/DDBJ databases">
        <title>A genome reference for cultivated species of the human gut microbiota.</title>
        <authorList>
            <person name="Zou Y."/>
            <person name="Xue W."/>
            <person name="Luo G."/>
        </authorList>
    </citation>
    <scope>NUCLEOTIDE SEQUENCE [LARGE SCALE GENOMIC DNA]</scope>
    <source>
        <strain evidence="3 5">AM42-8</strain>
        <strain evidence="2 4">TF09-3</strain>
    </source>
</reference>
<evidence type="ECO:0000313" key="2">
    <source>
        <dbReference type="EMBL" id="RGK80711.1"/>
    </source>
</evidence>
<proteinExistence type="predicted"/>
<sequence length="383" mass="44281">MLALMIYMVSIVLIGSLVEMSSSNNAKKIYLQGVFIIAFLYSALRGANVGLDTRQYYRIFNNIAMNGISSLPRNTEMEKGYMLLCWGLSKIVNHPQIVIVVTSGVICYGFYRIIKDYSDDYMLSCLIFVTTIFTITLNISRQYMALAIIFFALKHAFRKEKMKTLFGVILAISIHYSMAIFLPMIILSFDKISLNKRMSFIIGGISFLAVPLYMSIISIITVLLPQYSRFLESTKYTSDTELSIETILFFIVIFALLVCCFKSICFDGFLMRKCKNKYFIENERGNLSNNDVIFLFFVLMFVEYVVLYLISSKLWIANRLVGVFKTSLIILLPNILQRLQASKRFGVVTVLILFFIIYYLKFGYQYYLIDPHGILPYEFFWVK</sequence>
<dbReference type="AlphaFoldDB" id="A0A3E4PL12"/>
<gene>
    <name evidence="3" type="ORF">DW924_12465</name>
    <name evidence="2" type="ORF">DXC93_12025</name>
</gene>
<evidence type="ECO:0000256" key="1">
    <source>
        <dbReference type="SAM" id="Phobius"/>
    </source>
</evidence>
<dbReference type="EMBL" id="QSFS01000015">
    <property type="protein sequence ID" value="RHA67244.1"/>
    <property type="molecule type" value="Genomic_DNA"/>
</dbReference>
<feature type="transmembrane region" description="Helical" evidence="1">
    <location>
        <begin position="6"/>
        <end position="22"/>
    </location>
</feature>
<protein>
    <submittedName>
        <fullName evidence="2">EpsG family protein</fullName>
    </submittedName>
</protein>
<keyword evidence="1" id="KW-1133">Transmembrane helix</keyword>